<protein>
    <submittedName>
        <fullName evidence="1">Uncharacterized protein</fullName>
    </submittedName>
</protein>
<dbReference type="EMBL" id="MU277189">
    <property type="protein sequence ID" value="KAI0067572.1"/>
    <property type="molecule type" value="Genomic_DNA"/>
</dbReference>
<dbReference type="Proteomes" id="UP000814140">
    <property type="component" value="Unassembled WGS sequence"/>
</dbReference>
<accession>A0ACB8TGN1</accession>
<proteinExistence type="predicted"/>
<comment type="caution">
    <text evidence="1">The sequence shown here is derived from an EMBL/GenBank/DDBJ whole genome shotgun (WGS) entry which is preliminary data.</text>
</comment>
<evidence type="ECO:0000313" key="1">
    <source>
        <dbReference type="EMBL" id="KAI0067572.1"/>
    </source>
</evidence>
<name>A0ACB8TGN1_9AGAM</name>
<sequence length="62" mass="6453">MSRSSGDKKPVGFGTHITAGGIAGAMEALVCQPLDTIKVRMQLSRTGRAPGVRTYFLTSGDG</sequence>
<reference evidence="1" key="1">
    <citation type="submission" date="2021-03" db="EMBL/GenBank/DDBJ databases">
        <authorList>
            <consortium name="DOE Joint Genome Institute"/>
            <person name="Ahrendt S."/>
            <person name="Looney B.P."/>
            <person name="Miyauchi S."/>
            <person name="Morin E."/>
            <person name="Drula E."/>
            <person name="Courty P.E."/>
            <person name="Chicoki N."/>
            <person name="Fauchery L."/>
            <person name="Kohler A."/>
            <person name="Kuo A."/>
            <person name="Labutti K."/>
            <person name="Pangilinan J."/>
            <person name="Lipzen A."/>
            <person name="Riley R."/>
            <person name="Andreopoulos W."/>
            <person name="He G."/>
            <person name="Johnson J."/>
            <person name="Barry K.W."/>
            <person name="Grigoriev I.V."/>
            <person name="Nagy L."/>
            <person name="Hibbett D."/>
            <person name="Henrissat B."/>
            <person name="Matheny P.B."/>
            <person name="Labbe J."/>
            <person name="Martin F."/>
        </authorList>
    </citation>
    <scope>NUCLEOTIDE SEQUENCE</scope>
    <source>
        <strain evidence="1">HHB10654</strain>
    </source>
</reference>
<reference evidence="1" key="2">
    <citation type="journal article" date="2022" name="New Phytol.">
        <title>Evolutionary transition to the ectomycorrhizal habit in the genomes of a hyperdiverse lineage of mushroom-forming fungi.</title>
        <authorList>
            <person name="Looney B."/>
            <person name="Miyauchi S."/>
            <person name="Morin E."/>
            <person name="Drula E."/>
            <person name="Courty P.E."/>
            <person name="Kohler A."/>
            <person name="Kuo A."/>
            <person name="LaButti K."/>
            <person name="Pangilinan J."/>
            <person name="Lipzen A."/>
            <person name="Riley R."/>
            <person name="Andreopoulos W."/>
            <person name="He G."/>
            <person name="Johnson J."/>
            <person name="Nolan M."/>
            <person name="Tritt A."/>
            <person name="Barry K.W."/>
            <person name="Grigoriev I.V."/>
            <person name="Nagy L.G."/>
            <person name="Hibbett D."/>
            <person name="Henrissat B."/>
            <person name="Matheny P.B."/>
            <person name="Labbe J."/>
            <person name="Martin F.M."/>
        </authorList>
    </citation>
    <scope>NUCLEOTIDE SEQUENCE</scope>
    <source>
        <strain evidence="1">HHB10654</strain>
    </source>
</reference>
<organism evidence="1 2">
    <name type="scientific">Artomyces pyxidatus</name>
    <dbReference type="NCBI Taxonomy" id="48021"/>
    <lineage>
        <taxon>Eukaryota</taxon>
        <taxon>Fungi</taxon>
        <taxon>Dikarya</taxon>
        <taxon>Basidiomycota</taxon>
        <taxon>Agaricomycotina</taxon>
        <taxon>Agaricomycetes</taxon>
        <taxon>Russulales</taxon>
        <taxon>Auriscalpiaceae</taxon>
        <taxon>Artomyces</taxon>
    </lineage>
</organism>
<keyword evidence="2" id="KW-1185">Reference proteome</keyword>
<gene>
    <name evidence="1" type="ORF">BV25DRAFT_1818948</name>
</gene>
<evidence type="ECO:0000313" key="2">
    <source>
        <dbReference type="Proteomes" id="UP000814140"/>
    </source>
</evidence>